<accession>A0AAV1N537</accession>
<sequence length="214" mass="24347">MTGQAAERDRSPHNLSVKTTLEEESERADSILSRVPSVCDDTSSELQRVAALDPHRGNSRNSFQRNGAISRLVSLVVRLREWAHRSLIEEEERPDSFLERFRGPELRTAPSRISNTQPDANGNNAKGMLKKKWDLFVVSPSDTAYYRWLFVIATAVLYNWFLVVARACFDKLQVGNYICWLVLDYLSDTVYIMDTCVRLRTGNLFQNAASGLKT</sequence>
<protein>
    <submittedName>
        <fullName evidence="3">PREDICTED: cyclic nucleotide-gated olfactory channel</fullName>
    </submittedName>
</protein>
<dbReference type="GO" id="GO:0005886">
    <property type="term" value="C:plasma membrane"/>
    <property type="evidence" value="ECO:0007669"/>
    <property type="project" value="TreeGrafter"/>
</dbReference>
<evidence type="ECO:0000256" key="2">
    <source>
        <dbReference type="SAM" id="Phobius"/>
    </source>
</evidence>
<dbReference type="EMBL" id="CAWUFR010000014">
    <property type="protein sequence ID" value="CAK6953611.1"/>
    <property type="molecule type" value="Genomic_DNA"/>
</dbReference>
<proteinExistence type="predicted"/>
<evidence type="ECO:0000313" key="4">
    <source>
        <dbReference type="Proteomes" id="UP001314229"/>
    </source>
</evidence>
<dbReference type="SUPFAM" id="SSF81324">
    <property type="entry name" value="Voltage-gated potassium channels"/>
    <property type="match status" value="1"/>
</dbReference>
<organism evidence="3 4">
    <name type="scientific">Scomber scombrus</name>
    <name type="common">Atlantic mackerel</name>
    <name type="synonym">Scomber vernalis</name>
    <dbReference type="NCBI Taxonomy" id="13677"/>
    <lineage>
        <taxon>Eukaryota</taxon>
        <taxon>Metazoa</taxon>
        <taxon>Chordata</taxon>
        <taxon>Craniata</taxon>
        <taxon>Vertebrata</taxon>
        <taxon>Euteleostomi</taxon>
        <taxon>Actinopterygii</taxon>
        <taxon>Neopterygii</taxon>
        <taxon>Teleostei</taxon>
        <taxon>Neoteleostei</taxon>
        <taxon>Acanthomorphata</taxon>
        <taxon>Pelagiaria</taxon>
        <taxon>Scombriformes</taxon>
        <taxon>Scombridae</taxon>
        <taxon>Scomber</taxon>
    </lineage>
</organism>
<name>A0AAV1N537_SCOSC</name>
<dbReference type="Proteomes" id="UP001314229">
    <property type="component" value="Unassembled WGS sequence"/>
</dbReference>
<evidence type="ECO:0000256" key="1">
    <source>
        <dbReference type="SAM" id="MobiDB-lite"/>
    </source>
</evidence>
<gene>
    <name evidence="3" type="ORF">FSCOSCO3_A025259</name>
</gene>
<dbReference type="PANTHER" id="PTHR45638">
    <property type="entry name" value="CYCLIC NUCLEOTIDE-GATED CATION CHANNEL SUBUNIT A"/>
    <property type="match status" value="1"/>
</dbReference>
<keyword evidence="4" id="KW-1185">Reference proteome</keyword>
<dbReference type="GO" id="GO:0005223">
    <property type="term" value="F:intracellularly cGMP-activated cation channel activity"/>
    <property type="evidence" value="ECO:0007669"/>
    <property type="project" value="TreeGrafter"/>
</dbReference>
<comment type="caution">
    <text evidence="3">The sequence shown here is derived from an EMBL/GenBank/DDBJ whole genome shotgun (WGS) entry which is preliminary data.</text>
</comment>
<feature type="region of interest" description="Disordered" evidence="1">
    <location>
        <begin position="1"/>
        <end position="31"/>
    </location>
</feature>
<dbReference type="InterPro" id="IPR050866">
    <property type="entry name" value="CNG_cation_channel"/>
</dbReference>
<dbReference type="AlphaFoldDB" id="A0AAV1N537"/>
<dbReference type="PANTHER" id="PTHR45638:SF3">
    <property type="entry name" value="CYCLIC NUCLEOTIDE-GATED OLFACTORY CHANNEL"/>
    <property type="match status" value="1"/>
</dbReference>
<dbReference type="GO" id="GO:0044877">
    <property type="term" value="F:protein-containing complex binding"/>
    <property type="evidence" value="ECO:0007669"/>
    <property type="project" value="TreeGrafter"/>
</dbReference>
<keyword evidence="2" id="KW-0812">Transmembrane</keyword>
<dbReference type="GO" id="GO:0030553">
    <property type="term" value="F:cGMP binding"/>
    <property type="evidence" value="ECO:0007669"/>
    <property type="project" value="TreeGrafter"/>
</dbReference>
<feature type="compositionally biased region" description="Basic and acidic residues" evidence="1">
    <location>
        <begin position="1"/>
        <end position="12"/>
    </location>
</feature>
<dbReference type="GO" id="GO:0017071">
    <property type="term" value="C:intracellular cyclic nucleotide activated cation channel complex"/>
    <property type="evidence" value="ECO:0007669"/>
    <property type="project" value="TreeGrafter"/>
</dbReference>
<feature type="transmembrane region" description="Helical" evidence="2">
    <location>
        <begin position="145"/>
        <end position="165"/>
    </location>
</feature>
<reference evidence="3 4" key="1">
    <citation type="submission" date="2024-01" db="EMBL/GenBank/DDBJ databases">
        <authorList>
            <person name="Alioto T."/>
            <person name="Alioto T."/>
            <person name="Gomez Garrido J."/>
        </authorList>
    </citation>
    <scope>NUCLEOTIDE SEQUENCE [LARGE SCALE GENOMIC DNA]</scope>
</reference>
<dbReference type="GO" id="GO:0005222">
    <property type="term" value="F:intracellularly cAMP-activated cation channel activity"/>
    <property type="evidence" value="ECO:0007669"/>
    <property type="project" value="TreeGrafter"/>
</dbReference>
<keyword evidence="2" id="KW-1133">Transmembrane helix</keyword>
<keyword evidence="2" id="KW-0472">Membrane</keyword>
<evidence type="ECO:0000313" key="3">
    <source>
        <dbReference type="EMBL" id="CAK6953611.1"/>
    </source>
</evidence>